<gene>
    <name evidence="1" type="ORF">AM1BK_51780</name>
</gene>
<dbReference type="EMBL" id="BNDS01000053">
    <property type="protein sequence ID" value="GHI01636.1"/>
    <property type="molecule type" value="Genomic_DNA"/>
</dbReference>
<proteinExistence type="predicted"/>
<protein>
    <submittedName>
        <fullName evidence="1">Uncharacterized protein</fullName>
    </submittedName>
</protein>
<reference evidence="1 2" key="1">
    <citation type="journal article" date="2022" name="Int. J. Syst. Evol. Microbiol.">
        <title>Neobacillus kokaensis sp. nov., isolated from soil.</title>
        <authorList>
            <person name="Yuki K."/>
            <person name="Matsubara H."/>
            <person name="Yamaguchi S."/>
        </authorList>
    </citation>
    <scope>NUCLEOTIDE SEQUENCE [LARGE SCALE GENOMIC DNA]</scope>
    <source>
        <strain evidence="1 2">LOB 377</strain>
    </source>
</reference>
<evidence type="ECO:0000313" key="2">
    <source>
        <dbReference type="Proteomes" id="UP000637074"/>
    </source>
</evidence>
<sequence length="210" mass="23654">MTVLIAIAARPNNVDQVPYILMGSDSLEINLERDFTEIGRNEDADKIFKINDKLVSISGRFDPSFRGSFLEFLNEKDCELSKLHKLAYQYVYDHMVNVEINDDAKCAIYIGCCNNSTPELVDIRINKSDLSNAICAYEVAENDQFIVKIAGSISVPKDNDLSDTFMSRVTKGCPTASLSCVRKAAEEYLKNAAARYPETCNQNIKFKRLR</sequence>
<accession>A0ABQ3NCJ2</accession>
<keyword evidence="2" id="KW-1185">Reference proteome</keyword>
<dbReference type="RefSeq" id="WP_191277280.1">
    <property type="nucleotide sequence ID" value="NZ_BNDS01000053.1"/>
</dbReference>
<evidence type="ECO:0000313" key="1">
    <source>
        <dbReference type="EMBL" id="GHI01636.1"/>
    </source>
</evidence>
<organism evidence="1 2">
    <name type="scientific">Neobacillus kokaensis</name>
    <dbReference type="NCBI Taxonomy" id="2759023"/>
    <lineage>
        <taxon>Bacteria</taxon>
        <taxon>Bacillati</taxon>
        <taxon>Bacillota</taxon>
        <taxon>Bacilli</taxon>
        <taxon>Bacillales</taxon>
        <taxon>Bacillaceae</taxon>
        <taxon>Neobacillus</taxon>
    </lineage>
</organism>
<dbReference type="Proteomes" id="UP000637074">
    <property type="component" value="Unassembled WGS sequence"/>
</dbReference>
<comment type="caution">
    <text evidence="1">The sequence shown here is derived from an EMBL/GenBank/DDBJ whole genome shotgun (WGS) entry which is preliminary data.</text>
</comment>
<name>A0ABQ3NCJ2_9BACI</name>